<organism evidence="1 2">
    <name type="scientific">Parasitella parasitica</name>
    <dbReference type="NCBI Taxonomy" id="35722"/>
    <lineage>
        <taxon>Eukaryota</taxon>
        <taxon>Fungi</taxon>
        <taxon>Fungi incertae sedis</taxon>
        <taxon>Mucoromycota</taxon>
        <taxon>Mucoromycotina</taxon>
        <taxon>Mucoromycetes</taxon>
        <taxon>Mucorales</taxon>
        <taxon>Mucorineae</taxon>
        <taxon>Mucoraceae</taxon>
        <taxon>Parasitella</taxon>
    </lineage>
</organism>
<keyword evidence="2" id="KW-1185">Reference proteome</keyword>
<sequence>MAEQQQTQTNRRNKYYIVFLGKLICDVCYNIVLFSNLSAPQEIGPLHGEVAFWSKDSPDQLNTVNLKPANNVIAWKRKDSVMVSNGLLNPINCKNPVGFMRGYEMLDSPGRDIDGSKKDSISAVMTHFWSKLIKNSKGKDISKNNNKDEVLIVLPVSSKYTEEDKKAILEAAKNAKLCDYGHVLLEPVNTSRHGIPDVINQINSWLKRNWLASAVCTKDLIEESCKCGMLDVYQKETCGNDEKIAKQQDVIDSVSDRQHLMDFCTANIKDNQEFETKLKVKIYELQLQNKLENDVVNYVGEIQKQNALISQHKEKLCHGMGKYIAEIQEQKNFAPVVANLLESERNKLEGFATLMNSKFDDQINKYIAKIKPKTAVNQKLDDQEDGYYETLLKTELNSAIDTCFNKTQSYVYGSSLESKLIDQIKQHYEESEKQDTFKLLFTTEGRYKKLLDQYIERAEDSLSSSVKTFIAEEYVSLSIAQIERIVKCYIAFILQPEEELRQQKIEELQKKTLFEEEICEEMITKIHAFLTIELALFFHKLKDLSDDDLIKQVCRYIAEIQNRNAFQMLFEKNIDNQMERILQIDHYTDKQGGIISDEVKKFHITLLKEKLQDRIDEYFKKIQVQHDTVKQLEGDQIAKYIEELQEDDDYETLLKKKLQMMQLKEKLHDQVNKLVREAQEQGNFLALREEKLKVTLLMEEINKKINSYIEETEEQDEIKRLFKEKFSSSLQHHVESCCKGKSSPKRDSYEADIVDIFVGNFPKLADVDAGFKKFISNPSIVPLMQDLLLCQDERRGDSLEHVIPVRFHVRIDFAIKEIHDLKKKNQELIDHEQSFTYDKNTIIESYGIPY</sequence>
<dbReference type="AlphaFoldDB" id="A0A0B7MYF1"/>
<dbReference type="EMBL" id="LN723286">
    <property type="protein sequence ID" value="CEP10167.1"/>
    <property type="molecule type" value="Genomic_DNA"/>
</dbReference>
<evidence type="ECO:0000313" key="2">
    <source>
        <dbReference type="Proteomes" id="UP000054107"/>
    </source>
</evidence>
<gene>
    <name evidence="1" type="primary">PARPA_03803.1 scaffold 9785</name>
</gene>
<dbReference type="Proteomes" id="UP000054107">
    <property type="component" value="Unassembled WGS sequence"/>
</dbReference>
<name>A0A0B7MYF1_9FUNG</name>
<accession>A0A0B7MYF1</accession>
<reference evidence="1 2" key="1">
    <citation type="submission" date="2014-09" db="EMBL/GenBank/DDBJ databases">
        <authorList>
            <person name="Ellenberger Sabrina"/>
        </authorList>
    </citation>
    <scope>NUCLEOTIDE SEQUENCE [LARGE SCALE GENOMIC DNA]</scope>
    <source>
        <strain evidence="1 2">CBS 412.66</strain>
    </source>
</reference>
<proteinExistence type="predicted"/>
<protein>
    <submittedName>
        <fullName evidence="1">Uncharacterized protein</fullName>
    </submittedName>
</protein>
<evidence type="ECO:0000313" key="1">
    <source>
        <dbReference type="EMBL" id="CEP10167.1"/>
    </source>
</evidence>